<reference evidence="9" key="1">
    <citation type="submission" date="2022-08" db="EMBL/GenBank/DDBJ databases">
        <authorList>
            <person name="Vandamme P."/>
            <person name="Hettiarachchi A."/>
            <person name="Peeters C."/>
            <person name="Cnockaert M."/>
            <person name="Carlier A."/>
        </authorList>
    </citation>
    <scope>NUCLEOTIDE SEQUENCE</scope>
    <source>
        <strain evidence="9">LMG 31809</strain>
    </source>
</reference>
<evidence type="ECO:0000313" key="9">
    <source>
        <dbReference type="EMBL" id="MDA5192436.1"/>
    </source>
</evidence>
<dbReference type="InterPro" id="IPR002938">
    <property type="entry name" value="FAD-bd"/>
</dbReference>
<dbReference type="InterPro" id="IPR010971">
    <property type="entry name" value="UbiH/COQ6"/>
</dbReference>
<comment type="cofactor">
    <cofactor evidence="1">
        <name>FAD</name>
        <dbReference type="ChEBI" id="CHEBI:57692"/>
    </cofactor>
</comment>
<dbReference type="PANTHER" id="PTHR43876:SF7">
    <property type="entry name" value="UBIQUINONE BIOSYNTHESIS MONOOXYGENASE COQ6, MITOCHONDRIAL"/>
    <property type="match status" value="1"/>
</dbReference>
<dbReference type="FunFam" id="3.50.50.60:FF:000021">
    <property type="entry name" value="Ubiquinone biosynthesis monooxygenase COQ6"/>
    <property type="match status" value="1"/>
</dbReference>
<dbReference type="InterPro" id="IPR018168">
    <property type="entry name" value="Ubi_Hdrlase_CS"/>
</dbReference>
<keyword evidence="6" id="KW-0560">Oxidoreductase</keyword>
<proteinExistence type="inferred from homology"/>
<dbReference type="RefSeq" id="WP_274942144.1">
    <property type="nucleotide sequence ID" value="NZ_JANWOI010000001.1"/>
</dbReference>
<sequence length="409" mass="43882">MDRPTQFDVIISGGGMAGLTLALALGQSGLKVAAIDREAPAHQLDPVFDGRASAIALAGVRLFQGIGLWPHVAAHATPIDDIRITDRNSLLHVHFDHRALPAGQNAEPLGMMLENRHIRTGLQAALDACPQVTLFAPDSALNVTRGPARVEVTLASGQRLQAPLIVGAEGRNSSLRETAGIPVHDFPYDQIGIVVTAEHEKPHGNIAHERFLAGGPFAILPISGNRSSIVWTERTATAKALLSLDSRGFEAELQKRFGDFLGAVHVSGPRWSYPLTLHMVPRATDLRLALIGDAAHGIHPIAGQGLNLGLKDVAALAEAIVDAARIGQDLGSPDVLARYERWRRFDTVTLSFVTDLLNRLFMVEAAPLSLVRKLGLGLVNRLPAAKTLFMDHARGTMGDLPRLLRGEAL</sequence>
<dbReference type="Proteomes" id="UP001141619">
    <property type="component" value="Unassembled WGS sequence"/>
</dbReference>
<keyword evidence="9" id="KW-0830">Ubiquinone</keyword>
<dbReference type="GO" id="GO:0006744">
    <property type="term" value="P:ubiquinone biosynthetic process"/>
    <property type="evidence" value="ECO:0007669"/>
    <property type="project" value="InterPro"/>
</dbReference>
<organism evidence="9 10">
    <name type="scientific">Govanella unica</name>
    <dbReference type="NCBI Taxonomy" id="2975056"/>
    <lineage>
        <taxon>Bacteria</taxon>
        <taxon>Pseudomonadati</taxon>
        <taxon>Pseudomonadota</taxon>
        <taxon>Alphaproteobacteria</taxon>
        <taxon>Emcibacterales</taxon>
        <taxon>Govanellaceae</taxon>
        <taxon>Govanella</taxon>
    </lineage>
</organism>
<feature type="domain" description="FAD-binding" evidence="8">
    <location>
        <begin position="7"/>
        <end position="343"/>
    </location>
</feature>
<comment type="similarity">
    <text evidence="3">Belongs to the UbiH/COQ6 family.</text>
</comment>
<evidence type="ECO:0000256" key="1">
    <source>
        <dbReference type="ARBA" id="ARBA00001974"/>
    </source>
</evidence>
<name>A0A9X3Z5S9_9PROT</name>
<dbReference type="InterPro" id="IPR051205">
    <property type="entry name" value="UbiH/COQ6_monooxygenase"/>
</dbReference>
<keyword evidence="10" id="KW-1185">Reference proteome</keyword>
<keyword evidence="7" id="KW-0503">Monooxygenase</keyword>
<dbReference type="Gene3D" id="3.50.50.60">
    <property type="entry name" value="FAD/NAD(P)-binding domain"/>
    <property type="match status" value="2"/>
</dbReference>
<dbReference type="Pfam" id="PF01494">
    <property type="entry name" value="FAD_binding_3"/>
    <property type="match status" value="1"/>
</dbReference>
<dbReference type="PRINTS" id="PR00420">
    <property type="entry name" value="RNGMNOXGNASE"/>
</dbReference>
<dbReference type="GO" id="GO:0016705">
    <property type="term" value="F:oxidoreductase activity, acting on paired donors, with incorporation or reduction of molecular oxygen"/>
    <property type="evidence" value="ECO:0007669"/>
    <property type="project" value="InterPro"/>
</dbReference>
<reference evidence="9" key="2">
    <citation type="journal article" date="2023" name="Syst. Appl. Microbiol.">
        <title>Govania unica gen. nov., sp. nov., a rare biosphere bacterium that represents a novel family in the class Alphaproteobacteria.</title>
        <authorList>
            <person name="Vandamme P."/>
            <person name="Peeters C."/>
            <person name="Hettiarachchi A."/>
            <person name="Cnockaert M."/>
            <person name="Carlier A."/>
        </authorList>
    </citation>
    <scope>NUCLEOTIDE SEQUENCE</scope>
    <source>
        <strain evidence="9">LMG 31809</strain>
    </source>
</reference>
<accession>A0A9X3Z5S9</accession>
<protein>
    <submittedName>
        <fullName evidence="9">UbiH/UbiF/VisC/COQ6 family ubiquinone biosynthesis hydroxylase</fullName>
    </submittedName>
</protein>
<keyword evidence="5" id="KW-0274">FAD</keyword>
<keyword evidence="4" id="KW-0285">Flavoprotein</keyword>
<dbReference type="SUPFAM" id="SSF51905">
    <property type="entry name" value="FAD/NAD(P)-binding domain"/>
    <property type="match status" value="1"/>
</dbReference>
<dbReference type="NCBIfam" id="TIGR01988">
    <property type="entry name" value="Ubi-OHases"/>
    <property type="match status" value="1"/>
</dbReference>
<evidence type="ECO:0000256" key="4">
    <source>
        <dbReference type="ARBA" id="ARBA00022630"/>
    </source>
</evidence>
<dbReference type="PANTHER" id="PTHR43876">
    <property type="entry name" value="UBIQUINONE BIOSYNTHESIS MONOOXYGENASE COQ6, MITOCHONDRIAL"/>
    <property type="match status" value="1"/>
</dbReference>
<evidence type="ECO:0000259" key="8">
    <source>
        <dbReference type="Pfam" id="PF01494"/>
    </source>
</evidence>
<dbReference type="GO" id="GO:0110142">
    <property type="term" value="C:ubiquinone biosynthesis complex"/>
    <property type="evidence" value="ECO:0007669"/>
    <property type="project" value="UniProtKB-ARBA"/>
</dbReference>
<dbReference type="GO" id="GO:0004497">
    <property type="term" value="F:monooxygenase activity"/>
    <property type="evidence" value="ECO:0007669"/>
    <property type="project" value="UniProtKB-KW"/>
</dbReference>
<gene>
    <name evidence="9" type="ORF">NYP16_00490</name>
</gene>
<dbReference type="PROSITE" id="PS01304">
    <property type="entry name" value="UBIH"/>
    <property type="match status" value="1"/>
</dbReference>
<evidence type="ECO:0000256" key="6">
    <source>
        <dbReference type="ARBA" id="ARBA00023002"/>
    </source>
</evidence>
<dbReference type="InterPro" id="IPR036188">
    <property type="entry name" value="FAD/NAD-bd_sf"/>
</dbReference>
<comment type="caution">
    <text evidence="9">The sequence shown here is derived from an EMBL/GenBank/DDBJ whole genome shotgun (WGS) entry which is preliminary data.</text>
</comment>
<dbReference type="EMBL" id="JANWOI010000001">
    <property type="protein sequence ID" value="MDA5192436.1"/>
    <property type="molecule type" value="Genomic_DNA"/>
</dbReference>
<evidence type="ECO:0000256" key="2">
    <source>
        <dbReference type="ARBA" id="ARBA00004749"/>
    </source>
</evidence>
<evidence type="ECO:0000256" key="7">
    <source>
        <dbReference type="ARBA" id="ARBA00023033"/>
    </source>
</evidence>
<dbReference type="AlphaFoldDB" id="A0A9X3Z5S9"/>
<evidence type="ECO:0000256" key="5">
    <source>
        <dbReference type="ARBA" id="ARBA00022827"/>
    </source>
</evidence>
<comment type="pathway">
    <text evidence="2">Cofactor biosynthesis; ubiquinone biosynthesis.</text>
</comment>
<evidence type="ECO:0000313" key="10">
    <source>
        <dbReference type="Proteomes" id="UP001141619"/>
    </source>
</evidence>
<evidence type="ECO:0000256" key="3">
    <source>
        <dbReference type="ARBA" id="ARBA00005349"/>
    </source>
</evidence>
<dbReference type="GO" id="GO:0071949">
    <property type="term" value="F:FAD binding"/>
    <property type="evidence" value="ECO:0007669"/>
    <property type="project" value="InterPro"/>
</dbReference>